<keyword evidence="3" id="KW-1185">Reference proteome</keyword>
<proteinExistence type="predicted"/>
<dbReference type="RefSeq" id="WP_145366830.1">
    <property type="nucleotide sequence ID" value="NZ_CP036275.1"/>
</dbReference>
<dbReference type="AlphaFoldDB" id="A0A517Z0X2"/>
<feature type="transmembrane region" description="Helical" evidence="1">
    <location>
        <begin position="87"/>
        <end position="107"/>
    </location>
</feature>
<keyword evidence="1" id="KW-0472">Membrane</keyword>
<name>A0A517Z0X2_9PLAN</name>
<evidence type="ECO:0000313" key="3">
    <source>
        <dbReference type="Proteomes" id="UP000320496"/>
    </source>
</evidence>
<sequence>MNDQPVREERAYRHVTCGNETLVGGQSFEVVSNPMSGMERTMCSSCNAMFPISEFEWSDTGESLPDYYARHSQNATDMQKLLCSKKFMVAVILFFVVLTEIGIYFLLADEEFAVLAFCLVGGLMIGGIIGMSVFISGFADPIKKKVCGVSDTRLLT</sequence>
<dbReference type="KEGG" id="mri:Mal4_04110"/>
<protein>
    <submittedName>
        <fullName evidence="2">Uncharacterized protein</fullName>
    </submittedName>
</protein>
<reference evidence="2 3" key="1">
    <citation type="submission" date="2019-02" db="EMBL/GenBank/DDBJ databases">
        <title>Deep-cultivation of Planctomycetes and their phenomic and genomic characterization uncovers novel biology.</title>
        <authorList>
            <person name="Wiegand S."/>
            <person name="Jogler M."/>
            <person name="Boedeker C."/>
            <person name="Pinto D."/>
            <person name="Vollmers J."/>
            <person name="Rivas-Marin E."/>
            <person name="Kohn T."/>
            <person name="Peeters S.H."/>
            <person name="Heuer A."/>
            <person name="Rast P."/>
            <person name="Oberbeckmann S."/>
            <person name="Bunk B."/>
            <person name="Jeske O."/>
            <person name="Meyerdierks A."/>
            <person name="Storesund J.E."/>
            <person name="Kallscheuer N."/>
            <person name="Luecker S."/>
            <person name="Lage O.M."/>
            <person name="Pohl T."/>
            <person name="Merkel B.J."/>
            <person name="Hornburger P."/>
            <person name="Mueller R.-W."/>
            <person name="Bruemmer F."/>
            <person name="Labrenz M."/>
            <person name="Spormann A.M."/>
            <person name="Op den Camp H."/>
            <person name="Overmann J."/>
            <person name="Amann R."/>
            <person name="Jetten M.S.M."/>
            <person name="Mascher T."/>
            <person name="Medema M.H."/>
            <person name="Devos D.P."/>
            <person name="Kaster A.-K."/>
            <person name="Ovreas L."/>
            <person name="Rohde M."/>
            <person name="Galperin M.Y."/>
            <person name="Jogler C."/>
        </authorList>
    </citation>
    <scope>NUCLEOTIDE SEQUENCE [LARGE SCALE GENOMIC DNA]</scope>
    <source>
        <strain evidence="2 3">Mal4</strain>
    </source>
</reference>
<keyword evidence="1" id="KW-1133">Transmembrane helix</keyword>
<feature type="transmembrane region" description="Helical" evidence="1">
    <location>
        <begin position="113"/>
        <end position="135"/>
    </location>
</feature>
<evidence type="ECO:0000256" key="1">
    <source>
        <dbReference type="SAM" id="Phobius"/>
    </source>
</evidence>
<accession>A0A517Z0X2</accession>
<evidence type="ECO:0000313" key="2">
    <source>
        <dbReference type="EMBL" id="QDU36128.1"/>
    </source>
</evidence>
<dbReference type="Proteomes" id="UP000320496">
    <property type="component" value="Chromosome"/>
</dbReference>
<organism evidence="2 3">
    <name type="scientific">Maioricimonas rarisocia</name>
    <dbReference type="NCBI Taxonomy" id="2528026"/>
    <lineage>
        <taxon>Bacteria</taxon>
        <taxon>Pseudomonadati</taxon>
        <taxon>Planctomycetota</taxon>
        <taxon>Planctomycetia</taxon>
        <taxon>Planctomycetales</taxon>
        <taxon>Planctomycetaceae</taxon>
        <taxon>Maioricimonas</taxon>
    </lineage>
</organism>
<keyword evidence="1" id="KW-0812">Transmembrane</keyword>
<dbReference type="OrthoDB" id="279950at2"/>
<gene>
    <name evidence="2" type="ORF">Mal4_04110</name>
</gene>
<dbReference type="EMBL" id="CP036275">
    <property type="protein sequence ID" value="QDU36128.1"/>
    <property type="molecule type" value="Genomic_DNA"/>
</dbReference>